<evidence type="ECO:0000256" key="1">
    <source>
        <dbReference type="ARBA" id="ARBA00004100"/>
    </source>
</evidence>
<dbReference type="PRINTS" id="PR00751">
    <property type="entry name" value="THYROLIBRINR"/>
</dbReference>
<keyword evidence="8" id="KW-0807">Transducer</keyword>
<dbReference type="Gene3D" id="1.20.1070.10">
    <property type="entry name" value="Rhodopsin 7-helix transmembrane proteins"/>
    <property type="match status" value="1"/>
</dbReference>
<dbReference type="PROSITE" id="PS50262">
    <property type="entry name" value="G_PROTEIN_RECEP_F1_2"/>
    <property type="match status" value="1"/>
</dbReference>
<dbReference type="PRINTS" id="PR00237">
    <property type="entry name" value="GPCRRHODOPSN"/>
</dbReference>
<dbReference type="EMBL" id="CAJPWZ010002421">
    <property type="protein sequence ID" value="CAG2238300.1"/>
    <property type="molecule type" value="Genomic_DNA"/>
</dbReference>
<dbReference type="Proteomes" id="UP000683360">
    <property type="component" value="Unassembled WGS sequence"/>
</dbReference>
<keyword evidence="6 9" id="KW-0472">Membrane</keyword>
<dbReference type="InterPro" id="IPR002120">
    <property type="entry name" value="TRH_rcpt_1"/>
</dbReference>
<comment type="similarity">
    <text evidence="8">Belongs to the G-protein coupled receptor 1 family.</text>
</comment>
<feature type="transmembrane region" description="Helical" evidence="9">
    <location>
        <begin position="113"/>
        <end position="138"/>
    </location>
</feature>
<keyword evidence="8" id="KW-0297">G-protein coupled receptor</keyword>
<dbReference type="OrthoDB" id="5987936at2759"/>
<evidence type="ECO:0000256" key="5">
    <source>
        <dbReference type="ARBA" id="ARBA00022989"/>
    </source>
</evidence>
<organism evidence="11 12">
    <name type="scientific">Mytilus edulis</name>
    <name type="common">Blue mussel</name>
    <dbReference type="NCBI Taxonomy" id="6550"/>
    <lineage>
        <taxon>Eukaryota</taxon>
        <taxon>Metazoa</taxon>
        <taxon>Spiralia</taxon>
        <taxon>Lophotrochozoa</taxon>
        <taxon>Mollusca</taxon>
        <taxon>Bivalvia</taxon>
        <taxon>Autobranchia</taxon>
        <taxon>Pteriomorphia</taxon>
        <taxon>Mytilida</taxon>
        <taxon>Mytiloidea</taxon>
        <taxon>Mytilidae</taxon>
        <taxon>Mytilinae</taxon>
        <taxon>Mytilus</taxon>
    </lineage>
</organism>
<accession>A0A8S3U453</accession>
<gene>
    <name evidence="11" type="ORF">MEDL_50726</name>
</gene>
<feature type="transmembrane region" description="Helical" evidence="9">
    <location>
        <begin position="204"/>
        <end position="233"/>
    </location>
</feature>
<keyword evidence="4 8" id="KW-0812">Transmembrane</keyword>
<name>A0A8S3U453_MYTED</name>
<dbReference type="InterPro" id="IPR000276">
    <property type="entry name" value="GPCR_Rhodpsn"/>
</dbReference>
<evidence type="ECO:0000256" key="3">
    <source>
        <dbReference type="ARBA" id="ARBA00018873"/>
    </source>
</evidence>
<keyword evidence="8" id="KW-0675">Receptor</keyword>
<dbReference type="PANTHER" id="PTHR46061:SF3">
    <property type="entry name" value="THYROTROPIN-RELEASING HORMONE RECEPTOR"/>
    <property type="match status" value="1"/>
</dbReference>
<comment type="function">
    <text evidence="1">Receptor for thyrotropin-releasing hormone (TRH). Upon ligand binding, this G-protein-coupled receptor triggers activation of the phosphatidylinositol (IP3)-calcium-protein kinase C (PKC) pathway.</text>
</comment>
<proteinExistence type="inferred from homology"/>
<evidence type="ECO:0000256" key="2">
    <source>
        <dbReference type="ARBA" id="ARBA00004370"/>
    </source>
</evidence>
<evidence type="ECO:0000256" key="8">
    <source>
        <dbReference type="RuleBase" id="RU000688"/>
    </source>
</evidence>
<dbReference type="PANTHER" id="PTHR46061">
    <property type="entry name" value="THYROTROPIN-RELEASING HORMONE RECEPTOR"/>
    <property type="match status" value="1"/>
</dbReference>
<evidence type="ECO:0000259" key="10">
    <source>
        <dbReference type="PROSITE" id="PS50262"/>
    </source>
</evidence>
<dbReference type="AlphaFoldDB" id="A0A8S3U453"/>
<evidence type="ECO:0000256" key="9">
    <source>
        <dbReference type="SAM" id="Phobius"/>
    </source>
</evidence>
<dbReference type="Pfam" id="PF00001">
    <property type="entry name" value="7tm_1"/>
    <property type="match status" value="1"/>
</dbReference>
<feature type="transmembrane region" description="Helical" evidence="9">
    <location>
        <begin position="35"/>
        <end position="62"/>
    </location>
</feature>
<comment type="subcellular location">
    <subcellularLocation>
        <location evidence="2">Membrane</location>
    </subcellularLocation>
</comment>
<comment type="caution">
    <text evidence="11">The sequence shown here is derived from an EMBL/GenBank/DDBJ whole genome shotgun (WGS) entry which is preliminary data.</text>
</comment>
<dbReference type="SUPFAM" id="SSF81321">
    <property type="entry name" value="Family A G protein-coupled receptor-like"/>
    <property type="match status" value="1"/>
</dbReference>
<dbReference type="InterPro" id="IPR017452">
    <property type="entry name" value="GPCR_Rhodpsn_7TM"/>
</dbReference>
<feature type="transmembrane region" description="Helical" evidence="9">
    <location>
        <begin position="158"/>
        <end position="176"/>
    </location>
</feature>
<protein>
    <recommendedName>
        <fullName evidence="3">Thyrotropin-releasing hormone receptor</fullName>
    </recommendedName>
    <alternativeName>
        <fullName evidence="7">Thyroliberin receptor</fullName>
    </alternativeName>
</protein>
<feature type="transmembrane region" description="Helical" evidence="9">
    <location>
        <begin position="74"/>
        <end position="93"/>
    </location>
</feature>
<evidence type="ECO:0000313" key="11">
    <source>
        <dbReference type="EMBL" id="CAG2238300.1"/>
    </source>
</evidence>
<dbReference type="PROSITE" id="PS00237">
    <property type="entry name" value="G_PROTEIN_RECEP_F1_1"/>
    <property type="match status" value="1"/>
</dbReference>
<feature type="domain" description="G-protein coupled receptors family 1 profile" evidence="10">
    <location>
        <begin position="53"/>
        <end position="270"/>
    </location>
</feature>
<evidence type="ECO:0000256" key="6">
    <source>
        <dbReference type="ARBA" id="ARBA00023136"/>
    </source>
</evidence>
<evidence type="ECO:0000256" key="7">
    <source>
        <dbReference type="ARBA" id="ARBA00032251"/>
    </source>
</evidence>
<reference evidence="11" key="1">
    <citation type="submission" date="2021-03" db="EMBL/GenBank/DDBJ databases">
        <authorList>
            <person name="Bekaert M."/>
        </authorList>
    </citation>
    <scope>NUCLEOTIDE SEQUENCE</scope>
</reference>
<evidence type="ECO:0000256" key="4">
    <source>
        <dbReference type="ARBA" id="ARBA00022692"/>
    </source>
</evidence>
<keyword evidence="12" id="KW-1185">Reference proteome</keyword>
<dbReference type="GO" id="GO:0004997">
    <property type="term" value="F:thyrotropin-releasing hormone receptor activity"/>
    <property type="evidence" value="ECO:0007669"/>
    <property type="project" value="InterPro"/>
</dbReference>
<evidence type="ECO:0000313" key="12">
    <source>
        <dbReference type="Proteomes" id="UP000683360"/>
    </source>
</evidence>
<sequence length="270" mass="30705">MESGDGSENITCNITNGNTTECMCVKDFEHYSSCYVVVAVILLTAIFVMGFVGNILVITVVIKRRSMHTTTNCYLLSLAFADMLLLLSAALPATAEPFFMRAEWPYGHVLCSIMVFVQYFGANASALSITAFTIERYIAICHPMKAQIMCTTERAKKIIIGLWCFALMYCAPWLGLSEITCDINQKGETMQSCSYRLERKQYRVYYMIDLVIFYIVPLVITAVLYSSIVHMLYNTTIYCSRRRRSIDKRKRTAVYSRRQVSNTILQTTSP</sequence>
<dbReference type="GO" id="GO:0016020">
    <property type="term" value="C:membrane"/>
    <property type="evidence" value="ECO:0007669"/>
    <property type="project" value="UniProtKB-SubCell"/>
</dbReference>
<keyword evidence="5 9" id="KW-1133">Transmembrane helix</keyword>